<organism evidence="2">
    <name type="scientific">uncultured Eubacteriales bacterium</name>
    <dbReference type="NCBI Taxonomy" id="172733"/>
    <lineage>
        <taxon>Bacteria</taxon>
        <taxon>Bacillati</taxon>
        <taxon>Bacillota</taxon>
        <taxon>Clostridia</taxon>
        <taxon>Eubacteriales</taxon>
        <taxon>environmental samples</taxon>
    </lineage>
</organism>
<reference evidence="2" key="1">
    <citation type="submission" date="2016-04" db="EMBL/GenBank/DDBJ databases">
        <authorList>
            <person name="Evans L.H."/>
            <person name="Alamgir A."/>
            <person name="Owens N."/>
            <person name="Weber N.D."/>
            <person name="Virtaneva K."/>
            <person name="Barbian K."/>
            <person name="Babar A."/>
            <person name="Rosenke K."/>
        </authorList>
    </citation>
    <scope>NUCLEOTIDE SEQUENCE</scope>
    <source>
        <strain evidence="2">86</strain>
    </source>
</reference>
<feature type="domain" description="HTH cro/C1-type" evidence="1">
    <location>
        <begin position="5"/>
        <end position="57"/>
    </location>
</feature>
<dbReference type="EMBL" id="FLUN01000001">
    <property type="protein sequence ID" value="SBV91218.1"/>
    <property type="molecule type" value="Genomic_DNA"/>
</dbReference>
<dbReference type="SUPFAM" id="SSF47413">
    <property type="entry name" value="lambda repressor-like DNA-binding domains"/>
    <property type="match status" value="1"/>
</dbReference>
<accession>A0A212IVH9</accession>
<dbReference type="GO" id="GO:0003677">
    <property type="term" value="F:DNA binding"/>
    <property type="evidence" value="ECO:0007669"/>
    <property type="project" value="InterPro"/>
</dbReference>
<gene>
    <name evidence="2" type="ORF">KL86CLO1_10090</name>
</gene>
<sequence length="70" mass="8048">MLSEKIRIVLIKRGNISKAELARRLGTSQQNLYNKMKRDNFTEKDLAAIAAALDCNLKINFVLKDTRERV</sequence>
<proteinExistence type="predicted"/>
<evidence type="ECO:0000259" key="1">
    <source>
        <dbReference type="Pfam" id="PF13443"/>
    </source>
</evidence>
<dbReference type="AlphaFoldDB" id="A0A212IVH9"/>
<name>A0A212IVH9_9FIRM</name>
<dbReference type="InterPro" id="IPR010982">
    <property type="entry name" value="Lambda_DNA-bd_dom_sf"/>
</dbReference>
<protein>
    <recommendedName>
        <fullName evidence="1">HTH cro/C1-type domain-containing protein</fullName>
    </recommendedName>
</protein>
<dbReference type="Pfam" id="PF13443">
    <property type="entry name" value="HTH_26"/>
    <property type="match status" value="1"/>
</dbReference>
<evidence type="ECO:0000313" key="2">
    <source>
        <dbReference type="EMBL" id="SBV91218.1"/>
    </source>
</evidence>
<dbReference type="InterPro" id="IPR001387">
    <property type="entry name" value="Cro/C1-type_HTH"/>
</dbReference>
<dbReference type="Gene3D" id="1.10.260.40">
    <property type="entry name" value="lambda repressor-like DNA-binding domains"/>
    <property type="match status" value="1"/>
</dbReference>